<name>A0A2T7UQN8_9RHOB</name>
<protein>
    <recommendedName>
        <fullName evidence="1">Parvulin-like PPIase</fullName>
    </recommendedName>
    <alternativeName>
        <fullName evidence="7">Peptidyl-prolyl cis-trans isomerase plp</fullName>
    </alternativeName>
    <alternativeName>
        <fullName evidence="8">Rotamase plp</fullName>
    </alternativeName>
</protein>
<dbReference type="Proteomes" id="UP000244810">
    <property type="component" value="Unassembled WGS sequence"/>
</dbReference>
<evidence type="ECO:0000256" key="8">
    <source>
        <dbReference type="ARBA" id="ARBA00031484"/>
    </source>
</evidence>
<evidence type="ECO:0000256" key="9">
    <source>
        <dbReference type="PROSITE-ProRule" id="PRU00278"/>
    </source>
</evidence>
<keyword evidence="13" id="KW-1185">Reference proteome</keyword>
<dbReference type="SUPFAM" id="SSF54534">
    <property type="entry name" value="FKBP-like"/>
    <property type="match status" value="1"/>
</dbReference>
<keyword evidence="2 10" id="KW-0732">Signal</keyword>
<evidence type="ECO:0000256" key="5">
    <source>
        <dbReference type="ARBA" id="ARBA00023186"/>
    </source>
</evidence>
<dbReference type="Gene3D" id="1.10.4030.10">
    <property type="entry name" value="Porin chaperone SurA, peptide-binding domain"/>
    <property type="match status" value="1"/>
</dbReference>
<dbReference type="PANTHER" id="PTHR47637">
    <property type="entry name" value="CHAPERONE SURA"/>
    <property type="match status" value="1"/>
</dbReference>
<evidence type="ECO:0000256" key="3">
    <source>
        <dbReference type="ARBA" id="ARBA00022764"/>
    </source>
</evidence>
<dbReference type="RefSeq" id="WP_107752067.1">
    <property type="nucleotide sequence ID" value="NZ_QBKF01000006.1"/>
</dbReference>
<dbReference type="PROSITE" id="PS50198">
    <property type="entry name" value="PPIC_PPIASE_2"/>
    <property type="match status" value="1"/>
</dbReference>
<dbReference type="Gene3D" id="3.10.50.40">
    <property type="match status" value="1"/>
</dbReference>
<dbReference type="PANTHER" id="PTHR47637:SF1">
    <property type="entry name" value="CHAPERONE SURA"/>
    <property type="match status" value="1"/>
</dbReference>
<dbReference type="AlphaFoldDB" id="A0A2T7UQN8"/>
<evidence type="ECO:0000256" key="2">
    <source>
        <dbReference type="ARBA" id="ARBA00022729"/>
    </source>
</evidence>
<evidence type="ECO:0000256" key="10">
    <source>
        <dbReference type="SAM" id="SignalP"/>
    </source>
</evidence>
<dbReference type="InterPro" id="IPR015391">
    <property type="entry name" value="SurA_N"/>
</dbReference>
<dbReference type="OrthoDB" id="9791746at2"/>
<evidence type="ECO:0000313" key="12">
    <source>
        <dbReference type="EMBL" id="PVE47055.1"/>
    </source>
</evidence>
<feature type="domain" description="PpiC" evidence="11">
    <location>
        <begin position="172"/>
        <end position="269"/>
    </location>
</feature>
<dbReference type="InterPro" id="IPR027304">
    <property type="entry name" value="Trigger_fact/SurA_dom_sf"/>
</dbReference>
<dbReference type="SUPFAM" id="SSF109998">
    <property type="entry name" value="Triger factor/SurA peptide-binding domain-like"/>
    <property type="match status" value="1"/>
</dbReference>
<keyword evidence="5" id="KW-0143">Chaperone</keyword>
<accession>A0A2T7UQN8</accession>
<sequence>MRASLFRPALLAAALVLGSALTAPLTATPARAQSPFAAALYVNDDAITNYDITQKMRFLEFIGAQGDNPRERAIERLIEDRLQMQEAARLGGRLTPDQVTAGMNEFAARANITADEMIERMAQAGIDRETFESFIRSGVLWRELVVAVYGRTITISDAQIDQALSVEGVQPSTEVLISEIFLPSDPQFAEQVSRIIPQVQRIRTETEFANAARQVSAAPSATSGGRVERWIDLGGLPPELATAFSSAAPGTVIGPMEMPGAYAFFQLRARRDSRAVSAEATELDYRMAMLPGGRSETNLARIARIREGTDSCVDFDARVLREAPELPTDAVQHLTQPLTSLSSAVRTELERLNPGQISANLVQDNALMVLMLCARTISGENIPPRAQVREGLINRALEGQAMVYLQRLRAEADIRYP</sequence>
<dbReference type="InterPro" id="IPR046357">
    <property type="entry name" value="PPIase_dom_sf"/>
</dbReference>
<evidence type="ECO:0000256" key="1">
    <source>
        <dbReference type="ARBA" id="ARBA00018370"/>
    </source>
</evidence>
<dbReference type="EMBL" id="QDDR01000006">
    <property type="protein sequence ID" value="PVE47055.1"/>
    <property type="molecule type" value="Genomic_DNA"/>
</dbReference>
<gene>
    <name evidence="12" type="ORF">DDE23_12420</name>
</gene>
<organism evidence="12 13">
    <name type="scientific">Pararhodobacter aggregans</name>
    <dbReference type="NCBI Taxonomy" id="404875"/>
    <lineage>
        <taxon>Bacteria</taxon>
        <taxon>Pseudomonadati</taxon>
        <taxon>Pseudomonadota</taxon>
        <taxon>Alphaproteobacteria</taxon>
        <taxon>Rhodobacterales</taxon>
        <taxon>Paracoccaceae</taxon>
        <taxon>Pararhodobacter</taxon>
    </lineage>
</organism>
<dbReference type="InterPro" id="IPR050280">
    <property type="entry name" value="OMP_Chaperone_SurA"/>
</dbReference>
<evidence type="ECO:0000256" key="6">
    <source>
        <dbReference type="ARBA" id="ARBA00023235"/>
    </source>
</evidence>
<reference evidence="12 13" key="1">
    <citation type="journal article" date="2011" name="Syst. Appl. Microbiol.">
        <title>Defluviimonas denitrificans gen. nov., sp. nov., and Pararhodobacter aggregans gen. nov., sp. nov., non-phototrophic Rhodobacteraceae from the biofilter of a marine aquaculture.</title>
        <authorList>
            <person name="Foesel B.U."/>
            <person name="Drake H.L."/>
            <person name="Schramm A."/>
        </authorList>
    </citation>
    <scope>NUCLEOTIDE SEQUENCE [LARGE SCALE GENOMIC DNA]</scope>
    <source>
        <strain evidence="12 13">D1-19</strain>
    </source>
</reference>
<evidence type="ECO:0000313" key="13">
    <source>
        <dbReference type="Proteomes" id="UP000244810"/>
    </source>
</evidence>
<keyword evidence="6 9" id="KW-0413">Isomerase</keyword>
<keyword evidence="3" id="KW-0574">Periplasm</keyword>
<comment type="caution">
    <text evidence="12">The sequence shown here is derived from an EMBL/GenBank/DDBJ whole genome shotgun (WGS) entry which is preliminary data.</text>
</comment>
<dbReference type="GO" id="GO:0003755">
    <property type="term" value="F:peptidyl-prolyl cis-trans isomerase activity"/>
    <property type="evidence" value="ECO:0007669"/>
    <property type="project" value="UniProtKB-KW"/>
</dbReference>
<feature type="chain" id="PRO_5015700819" description="Parvulin-like PPIase" evidence="10">
    <location>
        <begin position="33"/>
        <end position="417"/>
    </location>
</feature>
<dbReference type="Pfam" id="PF09312">
    <property type="entry name" value="SurA_N"/>
    <property type="match status" value="1"/>
</dbReference>
<feature type="signal peptide" evidence="10">
    <location>
        <begin position="1"/>
        <end position="32"/>
    </location>
</feature>
<dbReference type="Pfam" id="PF00639">
    <property type="entry name" value="Rotamase"/>
    <property type="match status" value="1"/>
</dbReference>
<proteinExistence type="predicted"/>
<evidence type="ECO:0000259" key="11">
    <source>
        <dbReference type="PROSITE" id="PS50198"/>
    </source>
</evidence>
<dbReference type="InterPro" id="IPR000297">
    <property type="entry name" value="PPIase_PpiC"/>
</dbReference>
<evidence type="ECO:0000256" key="7">
    <source>
        <dbReference type="ARBA" id="ARBA00030642"/>
    </source>
</evidence>
<evidence type="ECO:0000256" key="4">
    <source>
        <dbReference type="ARBA" id="ARBA00023110"/>
    </source>
</evidence>
<keyword evidence="4 9" id="KW-0697">Rotamase</keyword>